<proteinExistence type="inferred from homology"/>
<keyword evidence="5 6" id="KW-0687">Ribonucleoprotein</keyword>
<dbReference type="Proteomes" id="UP000652761">
    <property type="component" value="Unassembled WGS sequence"/>
</dbReference>
<dbReference type="FunFam" id="3.30.70.330:FF:000532">
    <property type="entry name" value="50S ribosomal protein L23"/>
    <property type="match status" value="1"/>
</dbReference>
<gene>
    <name evidence="7" type="ORF">Taro_009776</name>
</gene>
<evidence type="ECO:0000313" key="8">
    <source>
        <dbReference type="Proteomes" id="UP000652761"/>
    </source>
</evidence>
<comment type="caution">
    <text evidence="7">The sequence shown here is derived from an EMBL/GenBank/DDBJ whole genome shotgun (WGS) entry which is preliminary data.</text>
</comment>
<keyword evidence="8" id="KW-1185">Reference proteome</keyword>
<keyword evidence="2" id="KW-0699">rRNA-binding</keyword>
<dbReference type="GO" id="GO:1990904">
    <property type="term" value="C:ribonucleoprotein complex"/>
    <property type="evidence" value="ECO:0007669"/>
    <property type="project" value="UniProtKB-KW"/>
</dbReference>
<dbReference type="PANTHER" id="PTHR11620">
    <property type="entry name" value="60S RIBOSOMAL PROTEIN L23A"/>
    <property type="match status" value="1"/>
</dbReference>
<protein>
    <submittedName>
        <fullName evidence="7">Uncharacterized protein</fullName>
    </submittedName>
</protein>
<evidence type="ECO:0000256" key="4">
    <source>
        <dbReference type="ARBA" id="ARBA00022980"/>
    </source>
</evidence>
<name>A0A843U168_COLES</name>
<dbReference type="NCBIfam" id="NF011118">
    <property type="entry name" value="PRK14548.1"/>
    <property type="match status" value="1"/>
</dbReference>
<comment type="similarity">
    <text evidence="1 6">Belongs to the universal ribosomal protein uL23 family.</text>
</comment>
<dbReference type="AlphaFoldDB" id="A0A843U168"/>
<dbReference type="OrthoDB" id="1267328at2759"/>
<evidence type="ECO:0000313" key="7">
    <source>
        <dbReference type="EMBL" id="MQL77378.1"/>
    </source>
</evidence>
<dbReference type="Gene3D" id="3.30.70.330">
    <property type="match status" value="1"/>
</dbReference>
<accession>A0A843U168</accession>
<dbReference type="GO" id="GO:0006412">
    <property type="term" value="P:translation"/>
    <property type="evidence" value="ECO:0007669"/>
    <property type="project" value="InterPro"/>
</dbReference>
<dbReference type="GO" id="GO:0005840">
    <property type="term" value="C:ribosome"/>
    <property type="evidence" value="ECO:0007669"/>
    <property type="project" value="UniProtKB-KW"/>
</dbReference>
<dbReference type="InterPro" id="IPR012678">
    <property type="entry name" value="Ribosomal_uL23/eL15/eS24_sf"/>
</dbReference>
<keyword evidence="4 6" id="KW-0689">Ribosomal protein</keyword>
<dbReference type="InterPro" id="IPR012677">
    <property type="entry name" value="Nucleotide-bd_a/b_plait_sf"/>
</dbReference>
<dbReference type="GO" id="GO:0003735">
    <property type="term" value="F:structural constituent of ribosome"/>
    <property type="evidence" value="ECO:0007669"/>
    <property type="project" value="InterPro"/>
</dbReference>
<evidence type="ECO:0000256" key="5">
    <source>
        <dbReference type="ARBA" id="ARBA00023274"/>
    </source>
</evidence>
<reference evidence="7" key="1">
    <citation type="submission" date="2017-07" db="EMBL/GenBank/DDBJ databases">
        <title>Taro Niue Genome Assembly and Annotation.</title>
        <authorList>
            <person name="Atibalentja N."/>
            <person name="Keating K."/>
            <person name="Fields C.J."/>
        </authorList>
    </citation>
    <scope>NUCLEOTIDE SEQUENCE</scope>
    <source>
        <strain evidence="7">Niue_2</strain>
        <tissue evidence="7">Leaf</tissue>
    </source>
</reference>
<dbReference type="GO" id="GO:0019843">
    <property type="term" value="F:rRNA binding"/>
    <property type="evidence" value="ECO:0007669"/>
    <property type="project" value="UniProtKB-KW"/>
</dbReference>
<keyword evidence="3" id="KW-0694">RNA-binding</keyword>
<dbReference type="SUPFAM" id="SSF54189">
    <property type="entry name" value="Ribosomal proteins S24e, L23 and L15e"/>
    <property type="match status" value="1"/>
</dbReference>
<dbReference type="PROSITE" id="PS00050">
    <property type="entry name" value="RIBOSOMAL_L23"/>
    <property type="match status" value="1"/>
</dbReference>
<organism evidence="7 8">
    <name type="scientific">Colocasia esculenta</name>
    <name type="common">Wild taro</name>
    <name type="synonym">Arum esculentum</name>
    <dbReference type="NCBI Taxonomy" id="4460"/>
    <lineage>
        <taxon>Eukaryota</taxon>
        <taxon>Viridiplantae</taxon>
        <taxon>Streptophyta</taxon>
        <taxon>Embryophyta</taxon>
        <taxon>Tracheophyta</taxon>
        <taxon>Spermatophyta</taxon>
        <taxon>Magnoliopsida</taxon>
        <taxon>Liliopsida</taxon>
        <taxon>Araceae</taxon>
        <taxon>Aroideae</taxon>
        <taxon>Colocasieae</taxon>
        <taxon>Colocasia</taxon>
    </lineage>
</organism>
<dbReference type="EMBL" id="NMUH01000345">
    <property type="protein sequence ID" value="MQL77378.1"/>
    <property type="molecule type" value="Genomic_DNA"/>
</dbReference>
<evidence type="ECO:0000256" key="6">
    <source>
        <dbReference type="RuleBase" id="RU003934"/>
    </source>
</evidence>
<evidence type="ECO:0000256" key="1">
    <source>
        <dbReference type="ARBA" id="ARBA00006700"/>
    </source>
</evidence>
<dbReference type="InterPro" id="IPR013025">
    <property type="entry name" value="Ribosomal_uL23-like"/>
</dbReference>
<evidence type="ECO:0000256" key="3">
    <source>
        <dbReference type="ARBA" id="ARBA00022884"/>
    </source>
</evidence>
<dbReference type="HAMAP" id="MF_01369_A">
    <property type="entry name" value="Ribosomal_uL23_A"/>
    <property type="match status" value="1"/>
</dbReference>
<dbReference type="Pfam" id="PF00276">
    <property type="entry name" value="Ribosomal_L23"/>
    <property type="match status" value="1"/>
</dbReference>
<sequence length="139" mass="15037">MATLSAPPMEVAKVVNPNIAPPMAKQITQKASTSISFPGSAKYQRVGAVRGQTFDVYQVLRYPIMTEYAVGMMEKDNTLAFVVDARADKKMIRGALKGLLGVEAKRVNTLVRPDGSKKAYVKLAPGYVAADVANRIGMF</sequence>
<evidence type="ECO:0000256" key="2">
    <source>
        <dbReference type="ARBA" id="ARBA00022730"/>
    </source>
</evidence>
<dbReference type="InterPro" id="IPR001014">
    <property type="entry name" value="Ribosomal_uL23_CS"/>
</dbReference>